<keyword evidence="3" id="KW-0597">Phosphoprotein</keyword>
<feature type="transmembrane region" description="Helical" evidence="10">
    <location>
        <begin position="6"/>
        <end position="32"/>
    </location>
</feature>
<protein>
    <recommendedName>
        <fullName evidence="2">histidine kinase</fullName>
        <ecNumber evidence="2">2.7.13.3</ecNumber>
    </recommendedName>
</protein>
<proteinExistence type="predicted"/>
<keyword evidence="9" id="KW-0175">Coiled coil</keyword>
<dbReference type="RefSeq" id="WP_090659686.1">
    <property type="nucleotide sequence ID" value="NZ_FOXQ01000008.1"/>
</dbReference>
<dbReference type="EMBL" id="FOXQ01000008">
    <property type="protein sequence ID" value="SFQ31097.1"/>
    <property type="molecule type" value="Genomic_DNA"/>
</dbReference>
<sequence>MHPNETRIFLAILTGVLVIIFLIGVFIISAIYHQKQNAQLKLAQLSVQLKALERERARIAADLHDDLGSSLAAIRLQIKHLKTNNQNDAAIIDEAKSYIDEAIQKLSYVSFNMMPLILQRNGLSDAIKELTEMIELTTAIKIKCDCTVDIGDNDRRIHFYRIIQEVLNNIVKHSKATAVNISVSRNERYILVDITDNGIGFDKDRIIKNSIGRGLKNIKSRVEVLKGKSYLSTGINKGVHYSFEIPDTEHNG</sequence>
<organism evidence="12 13">
    <name type="scientific">Parafilimonas terrae</name>
    <dbReference type="NCBI Taxonomy" id="1465490"/>
    <lineage>
        <taxon>Bacteria</taxon>
        <taxon>Pseudomonadati</taxon>
        <taxon>Bacteroidota</taxon>
        <taxon>Chitinophagia</taxon>
        <taxon>Chitinophagales</taxon>
        <taxon>Chitinophagaceae</taxon>
        <taxon>Parafilimonas</taxon>
    </lineage>
</organism>
<keyword evidence="13" id="KW-1185">Reference proteome</keyword>
<accession>A0A1I5XHG7</accession>
<dbReference type="InterPro" id="IPR050482">
    <property type="entry name" value="Sensor_HK_TwoCompSys"/>
</dbReference>
<keyword evidence="10" id="KW-1133">Transmembrane helix</keyword>
<dbReference type="GO" id="GO:0000155">
    <property type="term" value="F:phosphorelay sensor kinase activity"/>
    <property type="evidence" value="ECO:0007669"/>
    <property type="project" value="InterPro"/>
</dbReference>
<evidence type="ECO:0000256" key="9">
    <source>
        <dbReference type="SAM" id="Coils"/>
    </source>
</evidence>
<dbReference type="GO" id="GO:0016020">
    <property type="term" value="C:membrane"/>
    <property type="evidence" value="ECO:0007669"/>
    <property type="project" value="InterPro"/>
</dbReference>
<keyword evidence="6 12" id="KW-0418">Kinase</keyword>
<comment type="catalytic activity">
    <reaction evidence="1">
        <text>ATP + protein L-histidine = ADP + protein N-phospho-L-histidine.</text>
        <dbReference type="EC" id="2.7.13.3"/>
    </reaction>
</comment>
<dbReference type="Gene3D" id="3.30.565.10">
    <property type="entry name" value="Histidine kinase-like ATPase, C-terminal domain"/>
    <property type="match status" value="1"/>
</dbReference>
<evidence type="ECO:0000256" key="4">
    <source>
        <dbReference type="ARBA" id="ARBA00022679"/>
    </source>
</evidence>
<keyword evidence="10" id="KW-0472">Membrane</keyword>
<dbReference type="OrthoDB" id="9760839at2"/>
<dbReference type="PANTHER" id="PTHR24421:SF10">
    <property type="entry name" value="NITRATE_NITRITE SENSOR PROTEIN NARQ"/>
    <property type="match status" value="1"/>
</dbReference>
<dbReference type="PANTHER" id="PTHR24421">
    <property type="entry name" value="NITRATE/NITRITE SENSOR PROTEIN NARX-RELATED"/>
    <property type="match status" value="1"/>
</dbReference>
<dbReference type="Pfam" id="PF02518">
    <property type="entry name" value="HATPase_c"/>
    <property type="match status" value="1"/>
</dbReference>
<dbReference type="Gene3D" id="1.20.5.1930">
    <property type="match status" value="1"/>
</dbReference>
<evidence type="ECO:0000313" key="13">
    <source>
        <dbReference type="Proteomes" id="UP000199031"/>
    </source>
</evidence>
<dbReference type="GO" id="GO:0005524">
    <property type="term" value="F:ATP binding"/>
    <property type="evidence" value="ECO:0007669"/>
    <property type="project" value="UniProtKB-KW"/>
</dbReference>
<dbReference type="GO" id="GO:0046983">
    <property type="term" value="F:protein dimerization activity"/>
    <property type="evidence" value="ECO:0007669"/>
    <property type="project" value="InterPro"/>
</dbReference>
<keyword evidence="7" id="KW-0067">ATP-binding</keyword>
<evidence type="ECO:0000256" key="5">
    <source>
        <dbReference type="ARBA" id="ARBA00022741"/>
    </source>
</evidence>
<evidence type="ECO:0000256" key="8">
    <source>
        <dbReference type="ARBA" id="ARBA00023012"/>
    </source>
</evidence>
<evidence type="ECO:0000256" key="7">
    <source>
        <dbReference type="ARBA" id="ARBA00022840"/>
    </source>
</evidence>
<evidence type="ECO:0000256" key="6">
    <source>
        <dbReference type="ARBA" id="ARBA00022777"/>
    </source>
</evidence>
<keyword evidence="10" id="KW-0812">Transmembrane</keyword>
<dbReference type="InterPro" id="IPR011712">
    <property type="entry name" value="Sig_transdc_His_kin_sub3_dim/P"/>
</dbReference>
<evidence type="ECO:0000259" key="11">
    <source>
        <dbReference type="PROSITE" id="PS50109"/>
    </source>
</evidence>
<evidence type="ECO:0000256" key="2">
    <source>
        <dbReference type="ARBA" id="ARBA00012438"/>
    </source>
</evidence>
<reference evidence="12 13" key="1">
    <citation type="submission" date="2016-10" db="EMBL/GenBank/DDBJ databases">
        <authorList>
            <person name="de Groot N.N."/>
        </authorList>
    </citation>
    <scope>NUCLEOTIDE SEQUENCE [LARGE SCALE GENOMIC DNA]</scope>
    <source>
        <strain evidence="12 13">DSM 28286</strain>
    </source>
</reference>
<dbReference type="InterPro" id="IPR036890">
    <property type="entry name" value="HATPase_C_sf"/>
</dbReference>
<name>A0A1I5XHG7_9BACT</name>
<dbReference type="CDD" id="cd16917">
    <property type="entry name" value="HATPase_UhpB-NarQ-NarX-like"/>
    <property type="match status" value="1"/>
</dbReference>
<evidence type="ECO:0000256" key="1">
    <source>
        <dbReference type="ARBA" id="ARBA00000085"/>
    </source>
</evidence>
<keyword evidence="4" id="KW-0808">Transferase</keyword>
<dbReference type="SMART" id="SM00387">
    <property type="entry name" value="HATPase_c"/>
    <property type="match status" value="1"/>
</dbReference>
<dbReference type="InterPro" id="IPR005467">
    <property type="entry name" value="His_kinase_dom"/>
</dbReference>
<evidence type="ECO:0000256" key="10">
    <source>
        <dbReference type="SAM" id="Phobius"/>
    </source>
</evidence>
<dbReference type="STRING" id="1465490.SAMN05444277_108178"/>
<keyword evidence="8" id="KW-0902">Two-component regulatory system</keyword>
<dbReference type="InterPro" id="IPR003594">
    <property type="entry name" value="HATPase_dom"/>
</dbReference>
<dbReference type="AlphaFoldDB" id="A0A1I5XHG7"/>
<keyword evidence="5" id="KW-0547">Nucleotide-binding</keyword>
<dbReference type="PROSITE" id="PS50109">
    <property type="entry name" value="HIS_KIN"/>
    <property type="match status" value="1"/>
</dbReference>
<feature type="domain" description="Histidine kinase" evidence="11">
    <location>
        <begin position="62"/>
        <end position="249"/>
    </location>
</feature>
<feature type="coiled-coil region" evidence="9">
    <location>
        <begin position="35"/>
        <end position="62"/>
    </location>
</feature>
<dbReference type="SUPFAM" id="SSF55874">
    <property type="entry name" value="ATPase domain of HSP90 chaperone/DNA topoisomerase II/histidine kinase"/>
    <property type="match status" value="1"/>
</dbReference>
<dbReference type="EC" id="2.7.13.3" evidence="2"/>
<dbReference type="Pfam" id="PF07730">
    <property type="entry name" value="HisKA_3"/>
    <property type="match status" value="1"/>
</dbReference>
<gene>
    <name evidence="12" type="ORF">SAMN05444277_108178</name>
</gene>
<dbReference type="Proteomes" id="UP000199031">
    <property type="component" value="Unassembled WGS sequence"/>
</dbReference>
<evidence type="ECO:0000313" key="12">
    <source>
        <dbReference type="EMBL" id="SFQ31097.1"/>
    </source>
</evidence>
<evidence type="ECO:0000256" key="3">
    <source>
        <dbReference type="ARBA" id="ARBA00022553"/>
    </source>
</evidence>